<evidence type="ECO:0000256" key="1">
    <source>
        <dbReference type="ARBA" id="ARBA00010266"/>
    </source>
</evidence>
<dbReference type="Pfam" id="PF07538">
    <property type="entry name" value="ChW"/>
    <property type="match status" value="6"/>
</dbReference>
<dbReference type="Gene3D" id="2.60.40.3760">
    <property type="match status" value="1"/>
</dbReference>
<evidence type="ECO:0000256" key="3">
    <source>
        <dbReference type="SAM" id="MobiDB-lite"/>
    </source>
</evidence>
<dbReference type="GO" id="GO:0004040">
    <property type="term" value="F:amidase activity"/>
    <property type="evidence" value="ECO:0007669"/>
    <property type="project" value="InterPro"/>
</dbReference>
<evidence type="ECO:0000256" key="4">
    <source>
        <dbReference type="SAM" id="SignalP"/>
    </source>
</evidence>
<dbReference type="Gene3D" id="3.40.80.10">
    <property type="entry name" value="Peptidoglycan recognition protein-like"/>
    <property type="match status" value="1"/>
</dbReference>
<evidence type="ECO:0000259" key="5">
    <source>
        <dbReference type="SMART" id="SM00047"/>
    </source>
</evidence>
<dbReference type="InterPro" id="IPR036505">
    <property type="entry name" value="Amidase/PGRP_sf"/>
</dbReference>
<keyword evidence="8" id="KW-1185">Reference proteome</keyword>
<dbReference type="Gene3D" id="4.10.80.30">
    <property type="entry name" value="DNA polymerase, domain 6"/>
    <property type="match status" value="1"/>
</dbReference>
<reference evidence="8" key="1">
    <citation type="submission" date="2016-09" db="EMBL/GenBank/DDBJ databases">
        <title>Draft genome sequence of a novel species of the family Streptococcaceae isolated from flowers.</title>
        <authorList>
            <person name="Chuah L.-O."/>
            <person name="Yap K.-P."/>
            <person name="Thong K.L."/>
            <person name="Liong M.T."/>
            <person name="Ahmad R."/>
            <person name="Rusul G."/>
        </authorList>
    </citation>
    <scope>NUCLEOTIDE SEQUENCE [LARGE SCALE GENOMIC DNA]</scope>
    <source>
        <strain evidence="8">HibF3</strain>
    </source>
</reference>
<dbReference type="AlphaFoldDB" id="A0A9Q5JHY3"/>
<dbReference type="PANTHER" id="PTHR33308">
    <property type="entry name" value="PEPTIDOGLYCAN HYDROLASE FLGJ"/>
    <property type="match status" value="1"/>
</dbReference>
<evidence type="ECO:0000256" key="2">
    <source>
        <dbReference type="ARBA" id="ARBA00022801"/>
    </source>
</evidence>
<dbReference type="InterPro" id="IPR051056">
    <property type="entry name" value="Glycosyl_Hydrolase_73"/>
</dbReference>
<dbReference type="OrthoDB" id="2155627at2"/>
<dbReference type="EMBL" id="MKIQ01000002">
    <property type="protein sequence ID" value="OFI47920.1"/>
    <property type="molecule type" value="Genomic_DNA"/>
</dbReference>
<dbReference type="Pfam" id="PF08481">
    <property type="entry name" value="GBS_Bsp-like"/>
    <property type="match status" value="1"/>
</dbReference>
<accession>A0A9Q5JHY3</accession>
<keyword evidence="4" id="KW-0732">Signal</keyword>
<dbReference type="PANTHER" id="PTHR33308:SF9">
    <property type="entry name" value="PEPTIDOGLYCAN HYDROLASE FLGJ"/>
    <property type="match status" value="1"/>
</dbReference>
<dbReference type="InterPro" id="IPR002502">
    <property type="entry name" value="Amidase_domain"/>
</dbReference>
<evidence type="ECO:0008006" key="9">
    <source>
        <dbReference type="Google" id="ProtNLM"/>
    </source>
</evidence>
<dbReference type="GO" id="GO:0009253">
    <property type="term" value="P:peptidoglycan catabolic process"/>
    <property type="evidence" value="ECO:0007669"/>
    <property type="project" value="InterPro"/>
</dbReference>
<comment type="similarity">
    <text evidence="1">Belongs to the glycosyl hydrolase 73 family.</text>
</comment>
<evidence type="ECO:0000313" key="8">
    <source>
        <dbReference type="Proteomes" id="UP000177273"/>
    </source>
</evidence>
<gene>
    <name evidence="7" type="ORF">BG262_07975</name>
</gene>
<feature type="region of interest" description="Disordered" evidence="3">
    <location>
        <begin position="643"/>
        <end position="696"/>
    </location>
</feature>
<organism evidence="7 8">
    <name type="scientific">Floricoccus penangensis</name>
    <dbReference type="NCBI Taxonomy" id="1859475"/>
    <lineage>
        <taxon>Bacteria</taxon>
        <taxon>Bacillati</taxon>
        <taxon>Bacillota</taxon>
        <taxon>Bacilli</taxon>
        <taxon>Lactobacillales</taxon>
        <taxon>Streptococcaceae</taxon>
        <taxon>Floricoccus</taxon>
    </lineage>
</organism>
<feature type="domain" description="Mannosyl-glycoprotein endo-beta-N-acetylglucosamidase-like" evidence="5">
    <location>
        <begin position="703"/>
        <end position="861"/>
    </location>
</feature>
<proteinExistence type="inferred from homology"/>
<feature type="signal peptide" evidence="4">
    <location>
        <begin position="1"/>
        <end position="25"/>
    </location>
</feature>
<name>A0A9Q5JHY3_9LACT</name>
<keyword evidence="2" id="KW-0378">Hydrolase</keyword>
<feature type="compositionally biased region" description="Polar residues" evidence="3">
    <location>
        <begin position="661"/>
        <end position="670"/>
    </location>
</feature>
<dbReference type="CDD" id="cd06583">
    <property type="entry name" value="PGRP"/>
    <property type="match status" value="1"/>
</dbReference>
<dbReference type="RefSeq" id="WP_070787028.1">
    <property type="nucleotide sequence ID" value="NZ_MKIQ01000002.1"/>
</dbReference>
<dbReference type="Pfam" id="PF01832">
    <property type="entry name" value="Glucosaminidase"/>
    <property type="match status" value="1"/>
</dbReference>
<dbReference type="SMART" id="SM00047">
    <property type="entry name" value="LYZ2"/>
    <property type="match status" value="1"/>
</dbReference>
<dbReference type="InterPro" id="IPR013688">
    <property type="entry name" value="GBS_Bsp-like"/>
</dbReference>
<protein>
    <recommendedName>
        <fullName evidence="9">Mannosyl-glycoprotein endo-beta-N-acetylglucosamidase-like domain-containing protein</fullName>
    </recommendedName>
</protein>
<dbReference type="InterPro" id="IPR002901">
    <property type="entry name" value="MGlyc_endo_b_GlcNAc-like_dom"/>
</dbReference>
<dbReference type="SMART" id="SM00728">
    <property type="entry name" value="ChW"/>
    <property type="match status" value="6"/>
</dbReference>
<feature type="domain" description="N-acetylmuramoyl-L-alanine amidase" evidence="6">
    <location>
        <begin position="57"/>
        <end position="200"/>
    </location>
</feature>
<dbReference type="InterPro" id="IPR006637">
    <property type="entry name" value="ChW"/>
</dbReference>
<feature type="chain" id="PRO_5040477015" description="Mannosyl-glycoprotein endo-beta-N-acetylglucosamidase-like domain-containing protein" evidence="4">
    <location>
        <begin position="26"/>
        <end position="861"/>
    </location>
</feature>
<comment type="caution">
    <text evidence="7">The sequence shown here is derived from an EMBL/GenBank/DDBJ whole genome shotgun (WGS) entry which is preliminary data.</text>
</comment>
<sequence length="861" mass="95822">MKMKKFLLSFIVLMFSFTTGVRVFAASAVNDYILNNKIKPVNETVDYKIEMQDSAKNGGISMTFNAGKPTLVIIHEVANEYTTIDSEIAYMVRNQENAFVHSFVDAYSLKTIADTSKKSWGSGPFGNRYGIQIEQTRVRSKDQFAKQIANLANWTADQLIKYDMGNPKLVSESSKDLDGNLASHKNISYKWGGTDHVDPDWYWANRGGQYFGQSYDMYQFKELVDKYYKQKLLIKPIITSTTIEGNPKNGKFSVRVKTNNVKSTIVEVPIWSNKNGQDDIKWYEAKKIKDGEYLATFDASKHNFESGAYSVHAYAYNGSQKASAVVNNNLQVSYPENTIAYSTHVQSIGWQNYVENGEMSGTSGQSLRLEGIKIALPGEGSIEYTTHVQNKGWLPWVSDNRMSGTTGQSLRLEGIKIRLKGEVSSKYDIYYRVHIQDKGWLGWAKNGESAGSSGMSKRLEGINVKLVPKGQSFNTGSDAFLEPAPAPAPIPNVNYSTHVQDIGWQKYVSNGELSGTSGLSLRLEGIKINLNNLPVSGGVSYSTHIQNIGWQKNMSDNQLSGTTGQSLRLEGIKIQLTGDLSNIYDVYYRVHIQDKGWLGWAKNGEPAGSSGMSKRLEGINIKLYKKGDKVNLDGTPFITIQENSSISKAPKPNVKPENQQKDNNSVSSSPDIPKSTEPSRVEEVPQTSESIVNDEKQVKPELKLNALNDSQKSWFENIYPEAVKLANNNNLFASVILSQTIAESAWGQSELAMNANNLFGVKADSSWTGEIYEKDTNEFVDGKSITVKAKFRKYPSQVDSLKDYVNKITGNPDRYTNVLKSKAQTFENAAQALQNGGYATDPNYANNLINRIKNYNLNALD</sequence>
<evidence type="ECO:0000313" key="7">
    <source>
        <dbReference type="EMBL" id="OFI47920.1"/>
    </source>
</evidence>
<dbReference type="SUPFAM" id="SSF55846">
    <property type="entry name" value="N-acetylmuramoyl-L-alanine amidase-like"/>
    <property type="match status" value="1"/>
</dbReference>
<dbReference type="SMART" id="SM00644">
    <property type="entry name" value="Ami_2"/>
    <property type="match status" value="1"/>
</dbReference>
<dbReference type="GO" id="GO:0008745">
    <property type="term" value="F:N-acetylmuramoyl-L-alanine amidase activity"/>
    <property type="evidence" value="ECO:0007669"/>
    <property type="project" value="InterPro"/>
</dbReference>
<dbReference type="Proteomes" id="UP000177273">
    <property type="component" value="Unassembled WGS sequence"/>
</dbReference>
<dbReference type="Gene3D" id="1.10.530.10">
    <property type="match status" value="1"/>
</dbReference>
<evidence type="ECO:0000259" key="6">
    <source>
        <dbReference type="SMART" id="SM00644"/>
    </source>
</evidence>